<dbReference type="OrthoDB" id="1238772at2"/>
<protein>
    <recommendedName>
        <fullName evidence="3">Peptidase</fullName>
    </recommendedName>
</protein>
<name>Q2IFG6_ANADE</name>
<dbReference type="InterPro" id="IPR024787">
    <property type="entry name" value="EcsC"/>
</dbReference>
<dbReference type="RefSeq" id="WP_011422605.1">
    <property type="nucleotide sequence ID" value="NC_007760.1"/>
</dbReference>
<dbReference type="eggNOG" id="ENOG502Z7KX">
    <property type="taxonomic scope" value="Bacteria"/>
</dbReference>
<proteinExistence type="predicted"/>
<reference evidence="1" key="1">
    <citation type="submission" date="2006-01" db="EMBL/GenBank/DDBJ databases">
        <title>Complete sequence of Anaeromyxobacter dehalogenans 2CP-C.</title>
        <authorList>
            <consortium name="US DOE Joint Genome Institute"/>
            <person name="Copeland A."/>
            <person name="Lucas S."/>
            <person name="Lapidus A."/>
            <person name="Barry K."/>
            <person name="Detter J.C."/>
            <person name="Glavina T."/>
            <person name="Hammon N."/>
            <person name="Israni S."/>
            <person name="Pitluck S."/>
            <person name="Brettin T."/>
            <person name="Bruce D."/>
            <person name="Han C."/>
            <person name="Tapia R."/>
            <person name="Gilna P."/>
            <person name="Kiss H."/>
            <person name="Schmutz J."/>
            <person name="Larimer F."/>
            <person name="Land M."/>
            <person name="Kyrpides N."/>
            <person name="Anderson I."/>
            <person name="Sanford R.A."/>
            <person name="Ritalahti K.M."/>
            <person name="Thomas H.S."/>
            <person name="Kirby J.R."/>
            <person name="Zhulin I.B."/>
            <person name="Loeffler F.E."/>
            <person name="Richardson P."/>
        </authorList>
    </citation>
    <scope>NUCLEOTIDE SEQUENCE</scope>
    <source>
        <strain evidence="1">2CP-C</strain>
    </source>
</reference>
<accession>Q2IFG6</accession>
<evidence type="ECO:0000313" key="2">
    <source>
        <dbReference type="Proteomes" id="UP000001935"/>
    </source>
</evidence>
<gene>
    <name evidence="1" type="ordered locus">Adeh_3557</name>
</gene>
<dbReference type="Proteomes" id="UP000001935">
    <property type="component" value="Chromosome"/>
</dbReference>
<organism evidence="1 2">
    <name type="scientific">Anaeromyxobacter dehalogenans (strain 2CP-C)</name>
    <dbReference type="NCBI Taxonomy" id="290397"/>
    <lineage>
        <taxon>Bacteria</taxon>
        <taxon>Pseudomonadati</taxon>
        <taxon>Myxococcota</taxon>
        <taxon>Myxococcia</taxon>
        <taxon>Myxococcales</taxon>
        <taxon>Cystobacterineae</taxon>
        <taxon>Anaeromyxobacteraceae</taxon>
        <taxon>Anaeromyxobacter</taxon>
    </lineage>
</organism>
<dbReference type="EMBL" id="CP000251">
    <property type="protein sequence ID" value="ABC83323.1"/>
    <property type="molecule type" value="Genomic_DNA"/>
</dbReference>
<dbReference type="AlphaFoldDB" id="Q2IFG6"/>
<dbReference type="Pfam" id="PF12787">
    <property type="entry name" value="EcsC"/>
    <property type="match status" value="1"/>
</dbReference>
<dbReference type="PANTHER" id="PTHR41260">
    <property type="entry name" value="PROTEIN ECSC"/>
    <property type="match status" value="1"/>
</dbReference>
<dbReference type="PANTHER" id="PTHR41260:SF1">
    <property type="entry name" value="PROTEIN ECSC"/>
    <property type="match status" value="1"/>
</dbReference>
<dbReference type="KEGG" id="ade:Adeh_3557"/>
<dbReference type="HOGENOM" id="CLU_087250_0_0_7"/>
<evidence type="ECO:0000313" key="1">
    <source>
        <dbReference type="EMBL" id="ABC83323.1"/>
    </source>
</evidence>
<sequence>MERADLEELRRARALLEYPGLAIKIANYVGKPVDWGLAKVPKGAQEIVVSATKKSMESALEVVLHTLNGELERKPNNWGHRLAAMGTGAVGGAFGLAALPIELPISTMVMLRSVADHARAQGEDLAHPETRMNCLAVFALGGSKGSDDAAGLGYFAVRAALARSVAKAAEYIAGRMAGEVAADKTAPVLARLVSTVAARYAPQVAEKVAVQSIPVVGALGGAAINTLFINHFQDMAWGHFTVRRLERRYGAEAVRRFYESIESPSPAA</sequence>
<evidence type="ECO:0008006" key="3">
    <source>
        <dbReference type="Google" id="ProtNLM"/>
    </source>
</evidence>